<sequence>MKKKLLVEIENISQNLAVVRPINSWRRFRQMLYDTEETNYKPDIRRHPSHAVEDTKPVDEI</sequence>
<name>A0A1J1HW43_9DIPT</name>
<dbReference type="EMBL" id="CVRI01000025">
    <property type="protein sequence ID" value="CRK92288.1"/>
    <property type="molecule type" value="Genomic_DNA"/>
</dbReference>
<protein>
    <submittedName>
        <fullName evidence="2">CLUMA_CG005901, isoform A</fullName>
    </submittedName>
</protein>
<keyword evidence="3" id="KW-1185">Reference proteome</keyword>
<feature type="region of interest" description="Disordered" evidence="1">
    <location>
        <begin position="41"/>
        <end position="61"/>
    </location>
</feature>
<reference evidence="2 3" key="1">
    <citation type="submission" date="2015-04" db="EMBL/GenBank/DDBJ databases">
        <authorList>
            <person name="Syromyatnikov M.Y."/>
            <person name="Popov V.N."/>
        </authorList>
    </citation>
    <scope>NUCLEOTIDE SEQUENCE [LARGE SCALE GENOMIC DNA]</scope>
</reference>
<dbReference type="AlphaFoldDB" id="A0A1J1HW43"/>
<organism evidence="2 3">
    <name type="scientific">Clunio marinus</name>
    <dbReference type="NCBI Taxonomy" id="568069"/>
    <lineage>
        <taxon>Eukaryota</taxon>
        <taxon>Metazoa</taxon>
        <taxon>Ecdysozoa</taxon>
        <taxon>Arthropoda</taxon>
        <taxon>Hexapoda</taxon>
        <taxon>Insecta</taxon>
        <taxon>Pterygota</taxon>
        <taxon>Neoptera</taxon>
        <taxon>Endopterygota</taxon>
        <taxon>Diptera</taxon>
        <taxon>Nematocera</taxon>
        <taxon>Chironomoidea</taxon>
        <taxon>Chironomidae</taxon>
        <taxon>Clunio</taxon>
    </lineage>
</organism>
<gene>
    <name evidence="2" type="ORF">CLUMA_CG005901</name>
</gene>
<dbReference type="Proteomes" id="UP000183832">
    <property type="component" value="Unassembled WGS sequence"/>
</dbReference>
<evidence type="ECO:0000313" key="3">
    <source>
        <dbReference type="Proteomes" id="UP000183832"/>
    </source>
</evidence>
<evidence type="ECO:0000313" key="2">
    <source>
        <dbReference type="EMBL" id="CRK92288.1"/>
    </source>
</evidence>
<evidence type="ECO:0000256" key="1">
    <source>
        <dbReference type="SAM" id="MobiDB-lite"/>
    </source>
</evidence>
<accession>A0A1J1HW43</accession>
<proteinExistence type="predicted"/>